<dbReference type="Gene3D" id="3.40.190.10">
    <property type="entry name" value="Periplasmic binding protein-like II"/>
    <property type="match status" value="1"/>
</dbReference>
<organism evidence="3 4">
    <name type="scientific">Acetatifactor muris</name>
    <dbReference type="NCBI Taxonomy" id="879566"/>
    <lineage>
        <taxon>Bacteria</taxon>
        <taxon>Bacillati</taxon>
        <taxon>Bacillota</taxon>
        <taxon>Clostridia</taxon>
        <taxon>Lachnospirales</taxon>
        <taxon>Lachnospiraceae</taxon>
        <taxon>Acetatifactor</taxon>
    </lineage>
</organism>
<feature type="chain" id="PRO_5038990430" evidence="2">
    <location>
        <begin position="25"/>
        <end position="878"/>
    </location>
</feature>
<dbReference type="Pfam" id="PF13416">
    <property type="entry name" value="SBP_bac_8"/>
    <property type="match status" value="1"/>
</dbReference>
<evidence type="ECO:0000313" key="3">
    <source>
        <dbReference type="EMBL" id="SOY32614.1"/>
    </source>
</evidence>
<evidence type="ECO:0000256" key="1">
    <source>
        <dbReference type="SAM" id="MobiDB-lite"/>
    </source>
</evidence>
<dbReference type="PROSITE" id="PS51257">
    <property type="entry name" value="PROKAR_LIPOPROTEIN"/>
    <property type="match status" value="1"/>
</dbReference>
<dbReference type="SUPFAM" id="SSF53850">
    <property type="entry name" value="Periplasmic binding protein-like II"/>
    <property type="match status" value="1"/>
</dbReference>
<dbReference type="AlphaFoldDB" id="A0A2K4ZQ34"/>
<feature type="region of interest" description="Disordered" evidence="1">
    <location>
        <begin position="104"/>
        <end position="208"/>
    </location>
</feature>
<dbReference type="EMBL" id="OFSM01000058">
    <property type="protein sequence ID" value="SOY32614.1"/>
    <property type="molecule type" value="Genomic_DNA"/>
</dbReference>
<reference evidence="3 4" key="1">
    <citation type="submission" date="2018-01" db="EMBL/GenBank/DDBJ databases">
        <authorList>
            <person name="Gaut B.S."/>
            <person name="Morton B.R."/>
            <person name="Clegg M.T."/>
            <person name="Duvall M.R."/>
        </authorList>
    </citation>
    <scope>NUCLEOTIDE SEQUENCE [LARGE SCALE GENOMIC DNA]</scope>
    <source>
        <strain evidence="3">GP69</strain>
    </source>
</reference>
<keyword evidence="4" id="KW-1185">Reference proteome</keyword>
<gene>
    <name evidence="3" type="ORF">AMURIS_05379</name>
</gene>
<sequence length="878" mass="98547">MRKSWLKKAASVGTALALTMGLCACGGGNKTENAGLAKENVYKFEAFTMPEIKGDDYNVYTSHYKDGMIYLVLEVYHWSENNNDKDIQLLTMKEDGSEAQLTPLEIPQWKGVGADAGNAAAPGEEGEPAGEPEESGEPEGDAAEPETEGEDTAEPDTEGEDSAESETEGEDTAEPDTEGEDSAESETEGEDTATSDTEDSIAVEPDIYRPEQEIYENIYFGNYVFGPDGMLYALRNYNYQNNAAEEYVSIQKNYITCWNLDGSLAWETELEGLTSEEEWLYVTALTVTGDGTVNILLNGDSAYKMSVDGQGNVSERKPMSEEAAKIFANGGSVMTKADGTFLVTYYDEQDWAKQYITTYDPATDTLGQPSQLPTSMTWDGYNTMSAGISSDLIYSNSKGVFTYKVGDTESKEKMNFINSDLNISDFNSLIELSDTSFLGIFRENYGEDVQAGIFTYVDPKDIPDKAVLVLAGNWIGSDLKQRVVEYNRSNEEYRITVKEYDSYNTYEDYEAGLTQLNNDITTGNMPDILITSGLPVENYVSKGLLADVGKLIEKDEELSQVEFVQNVLDAYSVDGKLYYVIPNFRVSTVIGKTSIVGDRTSWTMADMKELMSTLPEGTNMLGEMTRDSFMYTMMDFCGADFMDVSTGKCEFDSQNFLDMMEFAKELPEELSEDYFGEDYWRNYESQYRENRTILRNLYIGRLSDVNSTINGSFGEDVSYIGFPTESGMGSYVQAQDSYAISARSANIDGAWDFLRFYLTDEYQKELTWGLPIQMKYFMEDAQEATQRPYYLDENGNKEEYDDYFYIGGEEIKLDPMSQEQVDELVNFIFSINKCYYGNSDITTIINEEMPSFFSGQKSAQEVAKIIQSRAQLFVNENR</sequence>
<accession>A0A2K4ZQ34</accession>
<feature type="compositionally biased region" description="Acidic residues" evidence="1">
    <location>
        <begin position="124"/>
        <end position="201"/>
    </location>
</feature>
<evidence type="ECO:0000256" key="2">
    <source>
        <dbReference type="SAM" id="SignalP"/>
    </source>
</evidence>
<name>A0A2K4ZQ34_9FIRM</name>
<evidence type="ECO:0000313" key="4">
    <source>
        <dbReference type="Proteomes" id="UP000236311"/>
    </source>
</evidence>
<feature type="compositionally biased region" description="Low complexity" evidence="1">
    <location>
        <begin position="113"/>
        <end position="123"/>
    </location>
</feature>
<keyword evidence="2" id="KW-0732">Signal</keyword>
<dbReference type="InterPro" id="IPR006059">
    <property type="entry name" value="SBP"/>
</dbReference>
<protein>
    <submittedName>
        <fullName evidence="3">Bacterial extracellular solute-binding protein</fullName>
    </submittedName>
</protein>
<proteinExistence type="predicted"/>
<feature type="signal peptide" evidence="2">
    <location>
        <begin position="1"/>
        <end position="24"/>
    </location>
</feature>
<dbReference type="Proteomes" id="UP000236311">
    <property type="component" value="Unassembled WGS sequence"/>
</dbReference>